<dbReference type="InterPro" id="IPR050833">
    <property type="entry name" value="Poly_Biosynth_Transport"/>
</dbReference>
<feature type="transmembrane region" description="Helical" evidence="6">
    <location>
        <begin position="42"/>
        <end position="61"/>
    </location>
</feature>
<organism evidence="7 8">
    <name type="scientific">Marinilabilia rubra</name>
    <dbReference type="NCBI Taxonomy" id="2162893"/>
    <lineage>
        <taxon>Bacteria</taxon>
        <taxon>Pseudomonadati</taxon>
        <taxon>Bacteroidota</taxon>
        <taxon>Bacteroidia</taxon>
        <taxon>Marinilabiliales</taxon>
        <taxon>Marinilabiliaceae</taxon>
        <taxon>Marinilabilia</taxon>
    </lineage>
</organism>
<feature type="transmembrane region" description="Helical" evidence="6">
    <location>
        <begin position="113"/>
        <end position="132"/>
    </location>
</feature>
<dbReference type="Proteomes" id="UP000244956">
    <property type="component" value="Unassembled WGS sequence"/>
</dbReference>
<feature type="transmembrane region" description="Helical" evidence="6">
    <location>
        <begin position="294"/>
        <end position="316"/>
    </location>
</feature>
<dbReference type="GO" id="GO:0005886">
    <property type="term" value="C:plasma membrane"/>
    <property type="evidence" value="ECO:0007669"/>
    <property type="project" value="UniProtKB-SubCell"/>
</dbReference>
<comment type="subcellular location">
    <subcellularLocation>
        <location evidence="1">Cell membrane</location>
        <topology evidence="1">Multi-pass membrane protein</topology>
    </subcellularLocation>
</comment>
<keyword evidence="3 6" id="KW-0812">Transmembrane</keyword>
<dbReference type="PANTHER" id="PTHR30250:SF11">
    <property type="entry name" value="O-ANTIGEN TRANSPORTER-RELATED"/>
    <property type="match status" value="1"/>
</dbReference>
<keyword evidence="2" id="KW-1003">Cell membrane</keyword>
<gene>
    <name evidence="7" type="ORF">DDZ16_04400</name>
</gene>
<feature type="transmembrane region" description="Helical" evidence="6">
    <location>
        <begin position="328"/>
        <end position="354"/>
    </location>
</feature>
<evidence type="ECO:0000313" key="7">
    <source>
        <dbReference type="EMBL" id="PWE00839.1"/>
    </source>
</evidence>
<dbReference type="AlphaFoldDB" id="A0A2U2BCP9"/>
<feature type="transmembrane region" description="Helical" evidence="6">
    <location>
        <begin position="12"/>
        <end position="36"/>
    </location>
</feature>
<proteinExistence type="predicted"/>
<evidence type="ECO:0000256" key="5">
    <source>
        <dbReference type="ARBA" id="ARBA00023136"/>
    </source>
</evidence>
<evidence type="ECO:0000256" key="2">
    <source>
        <dbReference type="ARBA" id="ARBA00022475"/>
    </source>
</evidence>
<evidence type="ECO:0000313" key="8">
    <source>
        <dbReference type="Proteomes" id="UP000244956"/>
    </source>
</evidence>
<reference evidence="7 8" key="1">
    <citation type="submission" date="2018-05" db="EMBL/GenBank/DDBJ databases">
        <title>Marinilabilia rubrum sp. nov., isolated from saltern sediment.</title>
        <authorList>
            <person name="Zhang R."/>
        </authorList>
    </citation>
    <scope>NUCLEOTIDE SEQUENCE [LARGE SCALE GENOMIC DNA]</scope>
    <source>
        <strain evidence="7 8">WTE16</strain>
    </source>
</reference>
<dbReference type="Pfam" id="PF13440">
    <property type="entry name" value="Polysacc_synt_3"/>
    <property type="match status" value="1"/>
</dbReference>
<evidence type="ECO:0000256" key="6">
    <source>
        <dbReference type="SAM" id="Phobius"/>
    </source>
</evidence>
<evidence type="ECO:0000256" key="3">
    <source>
        <dbReference type="ARBA" id="ARBA00022692"/>
    </source>
</evidence>
<evidence type="ECO:0000256" key="4">
    <source>
        <dbReference type="ARBA" id="ARBA00022989"/>
    </source>
</evidence>
<keyword evidence="8" id="KW-1185">Reference proteome</keyword>
<dbReference type="RefSeq" id="WP_109263210.1">
    <property type="nucleotide sequence ID" value="NZ_QEWP01000002.1"/>
</dbReference>
<comment type="caution">
    <text evidence="7">The sequence shown here is derived from an EMBL/GenBank/DDBJ whole genome shotgun (WGS) entry which is preliminary data.</text>
</comment>
<dbReference type="OrthoDB" id="109075at2"/>
<feature type="transmembrane region" description="Helical" evidence="6">
    <location>
        <begin position="387"/>
        <end position="406"/>
    </location>
</feature>
<accession>A0A2U2BCP9</accession>
<dbReference type="EMBL" id="QEWP01000002">
    <property type="protein sequence ID" value="PWE00839.1"/>
    <property type="molecule type" value="Genomic_DNA"/>
</dbReference>
<feature type="transmembrane region" description="Helical" evidence="6">
    <location>
        <begin position="82"/>
        <end position="107"/>
    </location>
</feature>
<sequence>MKRKSDNILQASFPLFSASFFAQGINFLILFILPFFYSTQTIGQFFVFSALGLLIGPLVSFRSFNAILISDSKNLAEFNLGISIVLGGVTSFLFGGLLYFLSLFSILDIGEKIGAGYLLPVFVFLMSLFISFENFLNFQKRYICIGYAKLIKSFITLVLTLLFGVFAPSVFSIVIAFLFGQLSAVVYQINISRVTWRVIRFSKRKLNFFILKYKDILVFNSSLSVVSELNSHLPTVLLSAFYGDSVVAFYGMAQRIFSTPVSVLGNSIATVFGIQTVEYYNTLQHISKYFFSTIFKVSIIAIPFGVVSFLLAPLFFDSFFGEEWRDAGIISRIILPLIIVQNILMPVTILYTVLHFQKRVFGFYLISFFVRIVLLFILPYLLFDIDLFFLLAIFVVSGIIHYILYFKEFVEQIRSYESGLSSF</sequence>
<keyword evidence="5 6" id="KW-0472">Membrane</keyword>
<feature type="transmembrane region" description="Helical" evidence="6">
    <location>
        <begin position="361"/>
        <end position="381"/>
    </location>
</feature>
<name>A0A2U2BCP9_9BACT</name>
<evidence type="ECO:0000256" key="1">
    <source>
        <dbReference type="ARBA" id="ARBA00004651"/>
    </source>
</evidence>
<dbReference type="PANTHER" id="PTHR30250">
    <property type="entry name" value="PST FAMILY PREDICTED COLANIC ACID TRANSPORTER"/>
    <property type="match status" value="1"/>
</dbReference>
<keyword evidence="4 6" id="KW-1133">Transmembrane helix</keyword>
<protein>
    <submittedName>
        <fullName evidence="7">Polysaccharide biosynthesis protein</fullName>
    </submittedName>
</protein>